<keyword evidence="2" id="KW-1185">Reference proteome</keyword>
<organism evidence="1 2">
    <name type="scientific">Cylindrobasidium torrendii FP15055 ss-10</name>
    <dbReference type="NCBI Taxonomy" id="1314674"/>
    <lineage>
        <taxon>Eukaryota</taxon>
        <taxon>Fungi</taxon>
        <taxon>Dikarya</taxon>
        <taxon>Basidiomycota</taxon>
        <taxon>Agaricomycotina</taxon>
        <taxon>Agaricomycetes</taxon>
        <taxon>Agaricomycetidae</taxon>
        <taxon>Agaricales</taxon>
        <taxon>Marasmiineae</taxon>
        <taxon>Physalacriaceae</taxon>
        <taxon>Cylindrobasidium</taxon>
    </lineage>
</organism>
<gene>
    <name evidence="1" type="ORF">CYLTODRAFT_458172</name>
</gene>
<sequence>MALTQSLAARYFDQVNDDSGINEVLSAYVMSKFVNGSEPGEVLYKMHLLCCYLRANGREHVLEIGLKAFKAIAFEVAIGGDRIGATAIASKAGIKAWNRVREQARKKGYPIVTHELWGGSGTIVAMFPPEQFAKLRRLKDPSERPTWLEAYYNTRCRMIETGVGWMPGYESELQTLPAYVSQDNIEAVERVFCSATGYRPSNAN</sequence>
<dbReference type="OrthoDB" id="3029958at2759"/>
<evidence type="ECO:0000313" key="2">
    <source>
        <dbReference type="Proteomes" id="UP000054007"/>
    </source>
</evidence>
<dbReference type="EMBL" id="KN880701">
    <property type="protein sequence ID" value="KIY63363.1"/>
    <property type="molecule type" value="Genomic_DNA"/>
</dbReference>
<evidence type="ECO:0000313" key="1">
    <source>
        <dbReference type="EMBL" id="KIY63363.1"/>
    </source>
</evidence>
<accession>A0A0D7AYC3</accession>
<name>A0A0D7AYC3_9AGAR</name>
<reference evidence="1 2" key="1">
    <citation type="journal article" date="2015" name="Fungal Genet. Biol.">
        <title>Evolution of novel wood decay mechanisms in Agaricales revealed by the genome sequences of Fistulina hepatica and Cylindrobasidium torrendii.</title>
        <authorList>
            <person name="Floudas D."/>
            <person name="Held B.W."/>
            <person name="Riley R."/>
            <person name="Nagy L.G."/>
            <person name="Koehler G."/>
            <person name="Ransdell A.S."/>
            <person name="Younus H."/>
            <person name="Chow J."/>
            <person name="Chiniquy J."/>
            <person name="Lipzen A."/>
            <person name="Tritt A."/>
            <person name="Sun H."/>
            <person name="Haridas S."/>
            <person name="LaButti K."/>
            <person name="Ohm R.A."/>
            <person name="Kues U."/>
            <person name="Blanchette R.A."/>
            <person name="Grigoriev I.V."/>
            <person name="Minto R.E."/>
            <person name="Hibbett D.S."/>
        </authorList>
    </citation>
    <scope>NUCLEOTIDE SEQUENCE [LARGE SCALE GENOMIC DNA]</scope>
    <source>
        <strain evidence="1 2">FP15055 ss-10</strain>
    </source>
</reference>
<dbReference type="Proteomes" id="UP000054007">
    <property type="component" value="Unassembled WGS sequence"/>
</dbReference>
<dbReference type="AlphaFoldDB" id="A0A0D7AYC3"/>
<proteinExistence type="predicted"/>
<protein>
    <submittedName>
        <fullName evidence="1">Uncharacterized protein</fullName>
    </submittedName>
</protein>